<name>A0ABV8MJD0_9NEIS</name>
<sequence>MSRAQDAWEIMTQTRNRLIAAGTTDPHEIARAIDAAYPFGERCYWPYKAWLSARRKFFTIHGLPLRAQKRQPTGDLVDTAEEATDGPPAH</sequence>
<dbReference type="EMBL" id="JBHSBU010000001">
    <property type="protein sequence ID" value="MFC4158244.1"/>
    <property type="molecule type" value="Genomic_DNA"/>
</dbReference>
<protein>
    <submittedName>
        <fullName evidence="2">Uncharacterized protein</fullName>
    </submittedName>
</protein>
<accession>A0ABV8MJD0</accession>
<reference evidence="3" key="1">
    <citation type="journal article" date="2019" name="Int. J. Syst. Evol. Microbiol.">
        <title>The Global Catalogue of Microorganisms (GCM) 10K type strain sequencing project: providing services to taxonomists for standard genome sequencing and annotation.</title>
        <authorList>
            <consortium name="The Broad Institute Genomics Platform"/>
            <consortium name="The Broad Institute Genome Sequencing Center for Infectious Disease"/>
            <person name="Wu L."/>
            <person name="Ma J."/>
        </authorList>
    </citation>
    <scope>NUCLEOTIDE SEQUENCE [LARGE SCALE GENOMIC DNA]</scope>
    <source>
        <strain evidence="3">LMG 29894</strain>
    </source>
</reference>
<organism evidence="2 3">
    <name type="scientific">Chitinimonas lacunae</name>
    <dbReference type="NCBI Taxonomy" id="1963018"/>
    <lineage>
        <taxon>Bacteria</taxon>
        <taxon>Pseudomonadati</taxon>
        <taxon>Pseudomonadota</taxon>
        <taxon>Betaproteobacteria</taxon>
        <taxon>Neisseriales</taxon>
        <taxon>Chitinibacteraceae</taxon>
        <taxon>Chitinimonas</taxon>
    </lineage>
</organism>
<evidence type="ECO:0000313" key="2">
    <source>
        <dbReference type="EMBL" id="MFC4158244.1"/>
    </source>
</evidence>
<feature type="region of interest" description="Disordered" evidence="1">
    <location>
        <begin position="69"/>
        <end position="90"/>
    </location>
</feature>
<evidence type="ECO:0000313" key="3">
    <source>
        <dbReference type="Proteomes" id="UP001595791"/>
    </source>
</evidence>
<proteinExistence type="predicted"/>
<dbReference type="Proteomes" id="UP001595791">
    <property type="component" value="Unassembled WGS sequence"/>
</dbReference>
<keyword evidence="3" id="KW-1185">Reference proteome</keyword>
<dbReference type="RefSeq" id="WP_378160707.1">
    <property type="nucleotide sequence ID" value="NZ_JBHSBU010000001.1"/>
</dbReference>
<comment type="caution">
    <text evidence="2">The sequence shown here is derived from an EMBL/GenBank/DDBJ whole genome shotgun (WGS) entry which is preliminary data.</text>
</comment>
<evidence type="ECO:0000256" key="1">
    <source>
        <dbReference type="SAM" id="MobiDB-lite"/>
    </source>
</evidence>
<gene>
    <name evidence="2" type="ORF">ACFOW7_02615</name>
</gene>